<comment type="caution">
    <text evidence="2">The sequence shown here is derived from an EMBL/GenBank/DDBJ whole genome shotgun (WGS) entry which is preliminary data.</text>
</comment>
<dbReference type="AlphaFoldDB" id="L1MMM9"/>
<reference evidence="2 3" key="1">
    <citation type="submission" date="2012-05" db="EMBL/GenBank/DDBJ databases">
        <authorList>
            <person name="Weinstock G."/>
            <person name="Sodergren E."/>
            <person name="Lobos E.A."/>
            <person name="Fulton L."/>
            <person name="Fulton R."/>
            <person name="Courtney L."/>
            <person name="Fronick C."/>
            <person name="O'Laughlin M."/>
            <person name="Godfrey J."/>
            <person name="Wilson R.M."/>
            <person name="Miner T."/>
            <person name="Farmer C."/>
            <person name="Delehaunty K."/>
            <person name="Cordes M."/>
            <person name="Minx P."/>
            <person name="Tomlinson C."/>
            <person name="Chen J."/>
            <person name="Wollam A."/>
            <person name="Pepin K.H."/>
            <person name="Bhonagiri V."/>
            <person name="Zhang X."/>
            <person name="Suruliraj S."/>
            <person name="Warren W."/>
            <person name="Mitreva M."/>
            <person name="Mardis E.R."/>
            <person name="Wilson R.K."/>
        </authorList>
    </citation>
    <scope>NUCLEOTIDE SEQUENCE [LARGE SCALE GENOMIC DNA]</scope>
    <source>
        <strain evidence="2 3">F0235</strain>
    </source>
</reference>
<protein>
    <submittedName>
        <fullName evidence="2">Uncharacterized protein</fullName>
    </submittedName>
</protein>
<keyword evidence="3" id="KW-1185">Reference proteome</keyword>
<keyword evidence="1" id="KW-1133">Transmembrane helix</keyword>
<evidence type="ECO:0000313" key="3">
    <source>
        <dbReference type="Proteomes" id="UP000010445"/>
    </source>
</evidence>
<organism evidence="2 3">
    <name type="scientific">Corynebacterium durum F0235</name>
    <dbReference type="NCBI Taxonomy" id="1035195"/>
    <lineage>
        <taxon>Bacteria</taxon>
        <taxon>Bacillati</taxon>
        <taxon>Actinomycetota</taxon>
        <taxon>Actinomycetes</taxon>
        <taxon>Mycobacteriales</taxon>
        <taxon>Corynebacteriaceae</taxon>
        <taxon>Corynebacterium</taxon>
    </lineage>
</organism>
<dbReference type="HOGENOM" id="CLU_2971720_0_0_11"/>
<evidence type="ECO:0000256" key="1">
    <source>
        <dbReference type="SAM" id="Phobius"/>
    </source>
</evidence>
<sequence length="58" mass="6606">MTCVAAASAAAFSSKHLNRDYFYYLQPSHDRMNRQNALFSVMLVMFLAIAIYCVDQIP</sequence>
<name>L1MMM9_9CORY</name>
<dbReference type="EMBL" id="AMEM01000006">
    <property type="protein sequence ID" value="EKX92191.1"/>
    <property type="molecule type" value="Genomic_DNA"/>
</dbReference>
<gene>
    <name evidence="2" type="ORF">HMPREF9997_00236</name>
</gene>
<dbReference type="Proteomes" id="UP000010445">
    <property type="component" value="Unassembled WGS sequence"/>
</dbReference>
<accession>L1MMM9</accession>
<evidence type="ECO:0000313" key="2">
    <source>
        <dbReference type="EMBL" id="EKX92191.1"/>
    </source>
</evidence>
<proteinExistence type="predicted"/>
<feature type="transmembrane region" description="Helical" evidence="1">
    <location>
        <begin position="37"/>
        <end position="54"/>
    </location>
</feature>
<keyword evidence="1" id="KW-0812">Transmembrane</keyword>
<keyword evidence="1" id="KW-0472">Membrane</keyword>